<feature type="domain" description="Ribosomal RNA large subunit methyltransferase K/L-like methyltransferase" evidence="3">
    <location>
        <begin position="156"/>
        <end position="340"/>
    </location>
</feature>
<proteinExistence type="predicted"/>
<evidence type="ECO:0000259" key="3">
    <source>
        <dbReference type="Pfam" id="PF01170"/>
    </source>
</evidence>
<gene>
    <name evidence="5" type="ORF">DRV84_09370</name>
</gene>
<dbReference type="Proteomes" id="UP000257131">
    <property type="component" value="Unassembled WGS sequence"/>
</dbReference>
<dbReference type="GO" id="GO:0070043">
    <property type="term" value="F:rRNA (guanine-N7-)-methyltransferase activity"/>
    <property type="evidence" value="ECO:0007669"/>
    <property type="project" value="TreeGrafter"/>
</dbReference>
<keyword evidence="6" id="KW-1185">Reference proteome</keyword>
<dbReference type="Pfam" id="PF01170">
    <property type="entry name" value="UPF0020"/>
    <property type="match status" value="1"/>
</dbReference>
<dbReference type="RefSeq" id="WP_115979647.1">
    <property type="nucleotide sequence ID" value="NZ_QOHR01000011.1"/>
</dbReference>
<dbReference type="InterPro" id="IPR029063">
    <property type="entry name" value="SAM-dependent_MTases_sf"/>
</dbReference>
<reference evidence="5 6" key="1">
    <citation type="journal article" date="2017" name="Int. J. Syst. Evol. Microbiol.">
        <title>Rhodosalinus sediminis gen. nov., sp. nov., isolated from marine saltern.</title>
        <authorList>
            <person name="Guo L.Y."/>
            <person name="Ling S.K."/>
            <person name="Li C.M."/>
            <person name="Chen G.J."/>
            <person name="Du Z.J."/>
        </authorList>
    </citation>
    <scope>NUCLEOTIDE SEQUENCE [LARGE SCALE GENOMIC DNA]</scope>
    <source>
        <strain evidence="5 6">WDN1C137</strain>
    </source>
</reference>
<dbReference type="PANTHER" id="PTHR47313:SF1">
    <property type="entry name" value="RIBOSOMAL RNA LARGE SUBUNIT METHYLTRANSFERASE K_L"/>
    <property type="match status" value="1"/>
</dbReference>
<dbReference type="GO" id="GO:0008990">
    <property type="term" value="F:rRNA (guanine-N2-)-methyltransferase activity"/>
    <property type="evidence" value="ECO:0007669"/>
    <property type="project" value="TreeGrafter"/>
</dbReference>
<dbReference type="InterPro" id="IPR053943">
    <property type="entry name" value="RlmKL-like_Mtase_CS"/>
</dbReference>
<dbReference type="EMBL" id="QOHR01000011">
    <property type="protein sequence ID" value="REC56477.1"/>
    <property type="molecule type" value="Genomic_DNA"/>
</dbReference>
<dbReference type="AlphaFoldDB" id="A0A3D9BSK6"/>
<evidence type="ECO:0000313" key="5">
    <source>
        <dbReference type="EMBL" id="REC56477.1"/>
    </source>
</evidence>
<keyword evidence="2 5" id="KW-0808">Transferase</keyword>
<evidence type="ECO:0000256" key="1">
    <source>
        <dbReference type="ARBA" id="ARBA00022603"/>
    </source>
</evidence>
<evidence type="ECO:0000259" key="4">
    <source>
        <dbReference type="Pfam" id="PF22020"/>
    </source>
</evidence>
<comment type="caution">
    <text evidence="5">The sequence shown here is derived from an EMBL/GenBank/DDBJ whole genome shotgun (WGS) entry which is preliminary data.</text>
</comment>
<keyword evidence="1 5" id="KW-0489">Methyltransferase</keyword>
<evidence type="ECO:0000313" key="6">
    <source>
        <dbReference type="Proteomes" id="UP000257131"/>
    </source>
</evidence>
<sequence>MDRSFDIFLAAPPGLEPVLAEEARAAGLPLPEVQPGGVALRGGWAEVQRANLELRGASRVLARIGGFPVFHLAQLDKRARKIDWRAVFRTDVPVKVETVCRRSKVYHDRAAAARIAGALEAAGVPLGDGGVRLSARIEANFCTLSVDTSGAPLHRRGHKQAVGKAPLRETMAALFLRACGFAGAEPVVDPMCGSGTFVIEAAEMATGRAPGRGRAFAFERLAGFDAEGWAALKAAQRPGETELRFHGSDRDAGAVRMATENAARAGVEGVARFARQAVSDLALPAGPPGLVMVNPPYGGRVGEAKALFALYGALGTVLRERFAGWRVGLVTSDAALARATGLSLDPGPPVPHGGLKVHLYQSGPL</sequence>
<dbReference type="OrthoDB" id="9809404at2"/>
<feature type="domain" description="RlmL ferredoxin-like" evidence="4">
    <location>
        <begin position="7"/>
        <end position="61"/>
    </location>
</feature>
<dbReference type="InterPro" id="IPR054170">
    <property type="entry name" value="RlmL_1st"/>
</dbReference>
<dbReference type="SUPFAM" id="SSF53335">
    <property type="entry name" value="S-adenosyl-L-methionine-dependent methyltransferases"/>
    <property type="match status" value="1"/>
</dbReference>
<dbReference type="Gene3D" id="3.40.50.150">
    <property type="entry name" value="Vaccinia Virus protein VP39"/>
    <property type="match status" value="1"/>
</dbReference>
<protein>
    <submittedName>
        <fullName evidence="5">Class I SAM-dependent RNA methyltransferase</fullName>
    </submittedName>
</protein>
<dbReference type="Gene3D" id="3.30.2130.30">
    <property type="match status" value="1"/>
</dbReference>
<organism evidence="5 6">
    <name type="scientific">Rhodosalinus sediminis</name>
    <dbReference type="NCBI Taxonomy" id="1940533"/>
    <lineage>
        <taxon>Bacteria</taxon>
        <taxon>Pseudomonadati</taxon>
        <taxon>Pseudomonadota</taxon>
        <taxon>Alphaproteobacteria</taxon>
        <taxon>Rhodobacterales</taxon>
        <taxon>Paracoccaceae</taxon>
        <taxon>Rhodosalinus</taxon>
    </lineage>
</organism>
<dbReference type="Pfam" id="PF22020">
    <property type="entry name" value="RlmL_1st"/>
    <property type="match status" value="1"/>
</dbReference>
<name>A0A3D9BSK6_9RHOB</name>
<accession>A0A3D9BSK6</accession>
<dbReference type="InterPro" id="IPR000241">
    <property type="entry name" value="RlmKL-like_Mtase"/>
</dbReference>
<dbReference type="PANTHER" id="PTHR47313">
    <property type="entry name" value="RIBOSOMAL RNA LARGE SUBUNIT METHYLTRANSFERASE K/L"/>
    <property type="match status" value="1"/>
</dbReference>
<evidence type="ECO:0000256" key="2">
    <source>
        <dbReference type="ARBA" id="ARBA00022679"/>
    </source>
</evidence>
<dbReference type="CDD" id="cd11715">
    <property type="entry name" value="THUMP_AdoMetMT"/>
    <property type="match status" value="1"/>
</dbReference>
<dbReference type="PROSITE" id="PS01261">
    <property type="entry name" value="UPF0020"/>
    <property type="match status" value="1"/>
</dbReference>